<evidence type="ECO:0000256" key="2">
    <source>
        <dbReference type="ARBA" id="ARBA00022771"/>
    </source>
</evidence>
<reference evidence="10" key="1">
    <citation type="submission" date="2020-04" db="EMBL/GenBank/DDBJ databases">
        <authorList>
            <person name="Neveu A P."/>
        </authorList>
    </citation>
    <scope>NUCLEOTIDE SEQUENCE</scope>
    <source>
        <tissue evidence="10">Whole embryo</tissue>
    </source>
</reference>
<dbReference type="GO" id="GO:0005737">
    <property type="term" value="C:cytoplasm"/>
    <property type="evidence" value="ECO:0007669"/>
    <property type="project" value="TreeGrafter"/>
</dbReference>
<feature type="domain" description="FYVE-type" evidence="8">
    <location>
        <begin position="926"/>
        <end position="984"/>
    </location>
</feature>
<dbReference type="PROSITE" id="PS50826">
    <property type="entry name" value="RUN"/>
    <property type="match status" value="1"/>
</dbReference>
<proteinExistence type="evidence at transcript level"/>
<dbReference type="PANTHER" id="PTHR45956">
    <property type="entry name" value="RUN AND FYVE DOMAIN-CONTAINING PROTEIN 2-LIKE PROTEIN"/>
    <property type="match status" value="1"/>
</dbReference>
<dbReference type="Pfam" id="PF02759">
    <property type="entry name" value="RUN"/>
    <property type="match status" value="1"/>
</dbReference>
<protein>
    <submittedName>
        <fullName evidence="10">ZF(FYVE)-7 zinc finger (FYVE)-7</fullName>
    </submittedName>
</protein>
<dbReference type="InterPro" id="IPR017455">
    <property type="entry name" value="Znf_FYVE-rel"/>
</dbReference>
<sequence>MPIIRKSPTSHHKHHPYLSNRPGNDVHSGGHRDYRMVSRSMHNISRSSSGWLKSDNMPRSMSAIDENSEGWKLPFCGVLSSTENHNDNGSTYGVADSEIDHYTRPRGLSIRNGRQIPRSCSYQVGENQPVSPVSCSSPIPVPRRSGTKRKTSSRSSGGYFFDKYMKRFRAKYGSRSRKSSATESEASEDMKSEKQVIINITSNRQDMVCDENVERIFYDTIHQHDGNNELDSYHQDDLYPLRYGSSAKWDAQIATVPRSATKDSGCGTVTSSDISEIQRKDEYLTLSSVFPASPQRFWGDASFNDLDEMYAQPVSPVPSITDGAEVSCRYSDSSSETLKAMETLYLCNFKVAIEGDWLCLKEICDDAVASNALIANAVQDELAKNGIVDENAKEGNSQQMKVERRNLLGMAKLSVKSLIGSSLSAGHTLDSDHAPLQQFFVVLEYILRQGLKNPKNFFVQNKYFWPALESIEKFYPDAKEITNSVRSLPGIRTNLGRGRAWLRLAVMQKKLSDYFKVLIENKTILSEWYEDGALLMNDEATVLAGHLVGLNCIDANLCMKGDDLDNQVTVIDYSMYMMDGNRSLADDAKENEENAMQKLMDQKNYLEERNRHLETTSSELRERVEQLETENQTLHTELAATKILLEDTQSDKQRMINEKQDMTAFHQKTLEDREKDLDTERMTLRTSRAELDEMYTQIQKQLRHETQMRMDVERELELQMSLKNELEVAMRLLEKDIYDKQDGLITLREQLDNVKAINMDIYKKLQAKTELEEKKNRTIGKFEQDTKELAQQISKLQEQLNESNRQTTVAREQADRYIHQLDDNEKKRGVLLTNLQVEHEWRQALESQNEKMQQEITLLQEKVSLMESLREELQQQKLEYEDLQESCREQEMTITDLASQLGKSKQDLGDLQEVHKSVTGSVWESDKQVTTCAQCEKPFNLSRRKHHCRNCGQIYCNSCSDNTMPLASSAKPVRVCDTCHTTLLQRFSAGT</sequence>
<dbReference type="InterPro" id="IPR037213">
    <property type="entry name" value="Run_dom_sf"/>
</dbReference>
<evidence type="ECO:0000256" key="5">
    <source>
        <dbReference type="PROSITE-ProRule" id="PRU00091"/>
    </source>
</evidence>
<accession>A0A6F9DQV4</accession>
<evidence type="ECO:0000256" key="3">
    <source>
        <dbReference type="ARBA" id="ARBA00022833"/>
    </source>
</evidence>
<dbReference type="PROSITE" id="PS50178">
    <property type="entry name" value="ZF_FYVE"/>
    <property type="match status" value="1"/>
</dbReference>
<evidence type="ECO:0000256" key="4">
    <source>
        <dbReference type="ARBA" id="ARBA00023054"/>
    </source>
</evidence>
<feature type="compositionally biased region" description="Low complexity" evidence="7">
    <location>
        <begin position="129"/>
        <end position="144"/>
    </location>
</feature>
<feature type="region of interest" description="Disordered" evidence="7">
    <location>
        <begin position="122"/>
        <end position="155"/>
    </location>
</feature>
<feature type="domain" description="RUN" evidence="9">
    <location>
        <begin position="430"/>
        <end position="562"/>
    </location>
</feature>
<evidence type="ECO:0000313" key="10">
    <source>
        <dbReference type="EMBL" id="CAB3265827.1"/>
    </source>
</evidence>
<dbReference type="AlphaFoldDB" id="A0A6F9DQV4"/>
<dbReference type="SUPFAM" id="SSF57903">
    <property type="entry name" value="FYVE/PHD zinc finger"/>
    <property type="match status" value="1"/>
</dbReference>
<feature type="coiled-coil region" evidence="6">
    <location>
        <begin position="842"/>
        <end position="900"/>
    </location>
</feature>
<dbReference type="EMBL" id="LR789965">
    <property type="protein sequence ID" value="CAB3265827.1"/>
    <property type="molecule type" value="mRNA"/>
</dbReference>
<keyword evidence="1" id="KW-0479">Metal-binding</keyword>
<keyword evidence="4 6" id="KW-0175">Coiled coil</keyword>
<dbReference type="Gene3D" id="3.30.40.10">
    <property type="entry name" value="Zinc/RING finger domain, C3HC4 (zinc finger)"/>
    <property type="match status" value="1"/>
</dbReference>
<dbReference type="InterPro" id="IPR047335">
    <property type="entry name" value="RUFY1-3"/>
</dbReference>
<evidence type="ECO:0000259" key="8">
    <source>
        <dbReference type="PROSITE" id="PS50178"/>
    </source>
</evidence>
<feature type="coiled-coil region" evidence="6">
    <location>
        <begin position="582"/>
        <end position="644"/>
    </location>
</feature>
<feature type="coiled-coil region" evidence="6">
    <location>
        <begin position="779"/>
        <end position="813"/>
    </location>
</feature>
<keyword evidence="2 5" id="KW-0863">Zinc-finger</keyword>
<dbReference type="Gene3D" id="1.20.58.900">
    <property type="match status" value="1"/>
</dbReference>
<dbReference type="CDD" id="cd15721">
    <property type="entry name" value="FYVE_RUFY1_like"/>
    <property type="match status" value="1"/>
</dbReference>
<dbReference type="CDD" id="cd17681">
    <property type="entry name" value="RUN_RUFY1_like"/>
    <property type="match status" value="1"/>
</dbReference>
<evidence type="ECO:0000256" key="1">
    <source>
        <dbReference type="ARBA" id="ARBA00022723"/>
    </source>
</evidence>
<evidence type="ECO:0000259" key="9">
    <source>
        <dbReference type="PROSITE" id="PS50826"/>
    </source>
</evidence>
<dbReference type="InterPro" id="IPR004012">
    <property type="entry name" value="Run_dom"/>
</dbReference>
<keyword evidence="3" id="KW-0862">Zinc</keyword>
<name>A0A6F9DQV4_9ASCI</name>
<evidence type="ECO:0000256" key="6">
    <source>
        <dbReference type="SAM" id="Coils"/>
    </source>
</evidence>
<dbReference type="FunFam" id="1.20.58.900:FF:000011">
    <property type="entry name" value="Uncharacterized protein, isoform B"/>
    <property type="match status" value="1"/>
</dbReference>
<gene>
    <name evidence="10" type="primary">Rufy2-001</name>
</gene>
<dbReference type="GO" id="GO:0008270">
    <property type="term" value="F:zinc ion binding"/>
    <property type="evidence" value="ECO:0007669"/>
    <property type="project" value="UniProtKB-KW"/>
</dbReference>
<feature type="region of interest" description="Disordered" evidence="7">
    <location>
        <begin position="1"/>
        <end position="32"/>
    </location>
</feature>
<dbReference type="PANTHER" id="PTHR45956:SF6">
    <property type="entry name" value="RUN DOMAIN-CONTAINING PROTEIN"/>
    <property type="match status" value="1"/>
</dbReference>
<dbReference type="SMART" id="SM00064">
    <property type="entry name" value="FYVE"/>
    <property type="match status" value="1"/>
</dbReference>
<dbReference type="InterPro" id="IPR013083">
    <property type="entry name" value="Znf_RING/FYVE/PHD"/>
</dbReference>
<dbReference type="SUPFAM" id="SSF140741">
    <property type="entry name" value="RUN domain-like"/>
    <property type="match status" value="1"/>
</dbReference>
<dbReference type="SMART" id="SM00593">
    <property type="entry name" value="RUN"/>
    <property type="match status" value="1"/>
</dbReference>
<dbReference type="FunFam" id="3.30.40.10:FF:000046">
    <property type="entry name" value="RUN and FYVE domain containing 2"/>
    <property type="match status" value="1"/>
</dbReference>
<dbReference type="InterPro" id="IPR000306">
    <property type="entry name" value="Znf_FYVE"/>
</dbReference>
<dbReference type="InterPro" id="IPR011011">
    <property type="entry name" value="Znf_FYVE_PHD"/>
</dbReference>
<dbReference type="Pfam" id="PF01363">
    <property type="entry name" value="FYVE"/>
    <property type="match status" value="1"/>
</dbReference>
<evidence type="ECO:0000256" key="7">
    <source>
        <dbReference type="SAM" id="MobiDB-lite"/>
    </source>
</evidence>
<organism evidence="10">
    <name type="scientific">Phallusia mammillata</name>
    <dbReference type="NCBI Taxonomy" id="59560"/>
    <lineage>
        <taxon>Eukaryota</taxon>
        <taxon>Metazoa</taxon>
        <taxon>Chordata</taxon>
        <taxon>Tunicata</taxon>
        <taxon>Ascidiacea</taxon>
        <taxon>Phlebobranchia</taxon>
        <taxon>Ascidiidae</taxon>
        <taxon>Phallusia</taxon>
    </lineage>
</organism>